<feature type="region of interest" description="Disordered" evidence="4">
    <location>
        <begin position="537"/>
        <end position="584"/>
    </location>
</feature>
<evidence type="ECO:0000256" key="3">
    <source>
        <dbReference type="ARBA" id="ARBA00022833"/>
    </source>
</evidence>
<dbReference type="Gene3D" id="2.20.25.240">
    <property type="match status" value="5"/>
</dbReference>
<accession>A0A182S6H5</accession>
<dbReference type="AlphaFoldDB" id="A0A182S6H5"/>
<dbReference type="InterPro" id="IPR007588">
    <property type="entry name" value="Znf_FLYWCH"/>
</dbReference>
<dbReference type="PANTHER" id="PTHR31665">
    <property type="entry name" value="FLYWCH FAMILY MEMBER 2-RELATED"/>
    <property type="match status" value="1"/>
</dbReference>
<reference evidence="6" key="2">
    <citation type="submission" date="2020-05" db="UniProtKB">
        <authorList>
            <consortium name="EnsemblMetazoa"/>
        </authorList>
    </citation>
    <scope>IDENTIFICATION</scope>
    <source>
        <strain evidence="6">maculatus3</strain>
    </source>
</reference>
<evidence type="ECO:0000313" key="6">
    <source>
        <dbReference type="EnsemblMetazoa" id="AMAM000624-PA"/>
    </source>
</evidence>
<sequence length="844" mass="96880">MGTTESHEKGHTFIRSQRGLPLLAKNNFIYRCERTRNHRSYWLCIRYKTHKCKGRLICQKNAVLKETKHCHPDDRRRLTMSDKSSIDLSKINVNAWVKSVCPRKEYIRSQRGYPLLVLKNFLFRKNRGRYWRCIRCTKYKCRSRVTLKDDGVVLYSGKHTHGPETAKIQMGRKLRDMPVPPLAGHNDPVAAASYRHYLARQPHSIQKSQSRWPVVYLLDDVKPLPKIWYTVPLNFVDNRQRRKKQSRRNSFNYDLPYEMINNRKGGLNLHFRGYVYRRKTNFSQTTNWVCANPLSSRNENAIGYPGPCAARCITDGAASLQHAETLFNRHGVWLDELPYSVVLDSGGKRMRMLGYTYRKAASFRSTTDWVCVRNCAAAGNPEAEEQQQRRCMARLVQRMEDGYQEKRNTSSTKSTNSECSDSDENLAVFSKTMRGKEQLIYMGQPFVFEKLVLAHGGQSKKIWRCNQWWNQKCRARVYTIDRQITPLNRYHTHVDIVKRKQRVVKRDKNSNSSADGGFEALTRNVIKVSDANYVQSGSTVSKSVNTKTTVQQPPPQSQPSVSSSSYNTTPQPPPPPPPPTKPKENKIVISSKARLPRLDGKQKIIDQVPLHAGSSVYIATKDLLSIYTSKPAIYTGRLIELMFGVETLKLSCLNDSEKTDPSLVPLDPTILDSVITDKQLTKRKGTKLISLIDNEHVMFTETANGGTQLMYQNYIYHRNIKTGGTVYWRCSKAMRLKCKATIVTKGDLMRVNNVEHNHVPMRRLAYGLGVNEKRKLKKQHEAPIFIAISPERQLISLRNKLYQKTIGRAYRSVWMCIEYGCPGEIVLRELKGGQITITSAHNDD</sequence>
<feature type="compositionally biased region" description="Low complexity" evidence="4">
    <location>
        <begin position="409"/>
        <end position="419"/>
    </location>
</feature>
<evidence type="ECO:0000256" key="1">
    <source>
        <dbReference type="ARBA" id="ARBA00022723"/>
    </source>
</evidence>
<protein>
    <submittedName>
        <fullName evidence="6">BEN domain-containing protein</fullName>
    </submittedName>
</protein>
<keyword evidence="3" id="KW-0862">Zinc</keyword>
<dbReference type="Pfam" id="PF04500">
    <property type="entry name" value="FLYWCH"/>
    <property type="match status" value="5"/>
</dbReference>
<reference evidence="7" key="1">
    <citation type="submission" date="2013-09" db="EMBL/GenBank/DDBJ databases">
        <title>The Genome Sequence of Anopheles maculatus species B.</title>
        <authorList>
            <consortium name="The Broad Institute Genomics Platform"/>
            <person name="Neafsey D.E."/>
            <person name="Besansky N."/>
            <person name="Howell P."/>
            <person name="Walton C."/>
            <person name="Young S.K."/>
            <person name="Zeng Q."/>
            <person name="Gargeya S."/>
            <person name="Fitzgerald M."/>
            <person name="Haas B."/>
            <person name="Abouelleil A."/>
            <person name="Allen A.W."/>
            <person name="Alvarado L."/>
            <person name="Arachchi H.M."/>
            <person name="Berlin A.M."/>
            <person name="Chapman S.B."/>
            <person name="Gainer-Dewar J."/>
            <person name="Goldberg J."/>
            <person name="Griggs A."/>
            <person name="Gujja S."/>
            <person name="Hansen M."/>
            <person name="Howarth C."/>
            <person name="Imamovic A."/>
            <person name="Ireland A."/>
            <person name="Larimer J."/>
            <person name="McCowan C."/>
            <person name="Murphy C."/>
            <person name="Pearson M."/>
            <person name="Poon T.W."/>
            <person name="Priest M."/>
            <person name="Roberts A."/>
            <person name="Saif S."/>
            <person name="Shea T."/>
            <person name="Sisk P."/>
            <person name="Sykes S."/>
            <person name="Wortman J."/>
            <person name="Nusbaum C."/>
            <person name="Birren B."/>
        </authorList>
    </citation>
    <scope>NUCLEOTIDE SEQUENCE [LARGE SCALE GENOMIC DNA]</scope>
    <source>
        <strain evidence="7">maculatus3</strain>
    </source>
</reference>
<evidence type="ECO:0000256" key="4">
    <source>
        <dbReference type="SAM" id="MobiDB-lite"/>
    </source>
</evidence>
<evidence type="ECO:0000259" key="5">
    <source>
        <dbReference type="PROSITE" id="PS51457"/>
    </source>
</evidence>
<feature type="domain" description="BEN" evidence="5">
    <location>
        <begin position="613"/>
        <end position="707"/>
    </location>
</feature>
<dbReference type="VEuPathDB" id="VectorBase:AMAM000624"/>
<feature type="compositionally biased region" description="Low complexity" evidence="4">
    <location>
        <begin position="558"/>
        <end position="569"/>
    </location>
</feature>
<dbReference type="PANTHER" id="PTHR31665:SF0">
    <property type="entry name" value="FLYWCH FAMILY MEMBER 2"/>
    <property type="match status" value="1"/>
</dbReference>
<feature type="region of interest" description="Disordered" evidence="4">
    <location>
        <begin position="402"/>
        <end position="421"/>
    </location>
</feature>
<dbReference type="GO" id="GO:0003677">
    <property type="term" value="F:DNA binding"/>
    <property type="evidence" value="ECO:0007669"/>
    <property type="project" value="InterPro"/>
</dbReference>
<feature type="compositionally biased region" description="Low complexity" evidence="4">
    <location>
        <begin position="537"/>
        <end position="551"/>
    </location>
</feature>
<keyword evidence="2" id="KW-0863">Zinc-finger</keyword>
<name>A0A182S6H5_9DIPT</name>
<evidence type="ECO:0000313" key="7">
    <source>
        <dbReference type="Proteomes" id="UP000075901"/>
    </source>
</evidence>
<keyword evidence="7" id="KW-1185">Reference proteome</keyword>
<keyword evidence="1" id="KW-0479">Metal-binding</keyword>
<proteinExistence type="predicted"/>
<evidence type="ECO:0000256" key="2">
    <source>
        <dbReference type="ARBA" id="ARBA00022771"/>
    </source>
</evidence>
<dbReference type="PROSITE" id="PS51457">
    <property type="entry name" value="BEN"/>
    <property type="match status" value="1"/>
</dbReference>
<dbReference type="GO" id="GO:0008270">
    <property type="term" value="F:zinc ion binding"/>
    <property type="evidence" value="ECO:0007669"/>
    <property type="project" value="UniProtKB-KW"/>
</dbReference>
<dbReference type="InterPro" id="IPR040312">
    <property type="entry name" value="FWCH1/FWCH2"/>
</dbReference>
<dbReference type="Proteomes" id="UP000075901">
    <property type="component" value="Unassembled WGS sequence"/>
</dbReference>
<feature type="compositionally biased region" description="Pro residues" evidence="4">
    <location>
        <begin position="570"/>
        <end position="580"/>
    </location>
</feature>
<organism evidence="6 7">
    <name type="scientific">Anopheles maculatus</name>
    <dbReference type="NCBI Taxonomy" id="74869"/>
    <lineage>
        <taxon>Eukaryota</taxon>
        <taxon>Metazoa</taxon>
        <taxon>Ecdysozoa</taxon>
        <taxon>Arthropoda</taxon>
        <taxon>Hexapoda</taxon>
        <taxon>Insecta</taxon>
        <taxon>Pterygota</taxon>
        <taxon>Neoptera</taxon>
        <taxon>Endopterygota</taxon>
        <taxon>Diptera</taxon>
        <taxon>Nematocera</taxon>
        <taxon>Culicoidea</taxon>
        <taxon>Culicidae</taxon>
        <taxon>Anophelinae</taxon>
        <taxon>Anopheles</taxon>
        <taxon>Anopheles maculatus group</taxon>
    </lineage>
</organism>
<dbReference type="EnsemblMetazoa" id="AMAM000624-RA">
    <property type="protein sequence ID" value="AMAM000624-PA"/>
    <property type="gene ID" value="AMAM000624"/>
</dbReference>
<dbReference type="InterPro" id="IPR018379">
    <property type="entry name" value="BEN_domain"/>
</dbReference>